<dbReference type="PANTHER" id="PTHR35179:SF2">
    <property type="entry name" value="START DOMAIN-CONTAINING PROTEIN"/>
    <property type="match status" value="1"/>
</dbReference>
<dbReference type="Proteomes" id="UP000054248">
    <property type="component" value="Unassembled WGS sequence"/>
</dbReference>
<dbReference type="OrthoDB" id="420564at2759"/>
<dbReference type="HOGENOM" id="CLU_953740_0_0_1"/>
<dbReference type="PANTHER" id="PTHR35179">
    <property type="entry name" value="PROTEIN CBG02620"/>
    <property type="match status" value="1"/>
</dbReference>
<keyword evidence="2" id="KW-1185">Reference proteome</keyword>
<evidence type="ECO:0000313" key="1">
    <source>
        <dbReference type="EMBL" id="KIO24337.1"/>
    </source>
</evidence>
<dbReference type="EMBL" id="KN823063">
    <property type="protein sequence ID" value="KIO24337.1"/>
    <property type="molecule type" value="Genomic_DNA"/>
</dbReference>
<evidence type="ECO:0000313" key="2">
    <source>
        <dbReference type="Proteomes" id="UP000054248"/>
    </source>
</evidence>
<name>A0A0C3LSL1_9AGAM</name>
<dbReference type="AlphaFoldDB" id="A0A0C3LSL1"/>
<protein>
    <submittedName>
        <fullName evidence="1">Uncharacterized protein</fullName>
    </submittedName>
</protein>
<gene>
    <name evidence="1" type="ORF">M407DRAFT_244494</name>
</gene>
<reference evidence="1 2" key="1">
    <citation type="submission" date="2014-04" db="EMBL/GenBank/DDBJ databases">
        <authorList>
            <consortium name="DOE Joint Genome Institute"/>
            <person name="Kuo A."/>
            <person name="Girlanda M."/>
            <person name="Perotto S."/>
            <person name="Kohler A."/>
            <person name="Nagy L.G."/>
            <person name="Floudas D."/>
            <person name="Copeland A."/>
            <person name="Barry K.W."/>
            <person name="Cichocki N."/>
            <person name="Veneault-Fourrey C."/>
            <person name="LaButti K."/>
            <person name="Lindquist E.A."/>
            <person name="Lipzen A."/>
            <person name="Lundell T."/>
            <person name="Morin E."/>
            <person name="Murat C."/>
            <person name="Sun H."/>
            <person name="Tunlid A."/>
            <person name="Henrissat B."/>
            <person name="Grigoriev I.V."/>
            <person name="Hibbett D.S."/>
            <person name="Martin F."/>
            <person name="Nordberg H.P."/>
            <person name="Cantor M.N."/>
            <person name="Hua S.X."/>
        </authorList>
    </citation>
    <scope>NUCLEOTIDE SEQUENCE [LARGE SCALE GENOMIC DNA]</scope>
    <source>
        <strain evidence="1 2">MUT 4182</strain>
    </source>
</reference>
<reference evidence="2" key="2">
    <citation type="submission" date="2015-01" db="EMBL/GenBank/DDBJ databases">
        <title>Evolutionary Origins and Diversification of the Mycorrhizal Mutualists.</title>
        <authorList>
            <consortium name="DOE Joint Genome Institute"/>
            <consortium name="Mycorrhizal Genomics Consortium"/>
            <person name="Kohler A."/>
            <person name="Kuo A."/>
            <person name="Nagy L.G."/>
            <person name="Floudas D."/>
            <person name="Copeland A."/>
            <person name="Barry K.W."/>
            <person name="Cichocki N."/>
            <person name="Veneault-Fourrey C."/>
            <person name="LaButti K."/>
            <person name="Lindquist E.A."/>
            <person name="Lipzen A."/>
            <person name="Lundell T."/>
            <person name="Morin E."/>
            <person name="Murat C."/>
            <person name="Riley R."/>
            <person name="Ohm R."/>
            <person name="Sun H."/>
            <person name="Tunlid A."/>
            <person name="Henrissat B."/>
            <person name="Grigoriev I.V."/>
            <person name="Hibbett D.S."/>
            <person name="Martin F."/>
        </authorList>
    </citation>
    <scope>NUCLEOTIDE SEQUENCE [LARGE SCALE GENOMIC DNA]</scope>
    <source>
        <strain evidence="2">MUT 4182</strain>
    </source>
</reference>
<proteinExistence type="predicted"/>
<organism evidence="1 2">
    <name type="scientific">Tulasnella calospora MUT 4182</name>
    <dbReference type="NCBI Taxonomy" id="1051891"/>
    <lineage>
        <taxon>Eukaryota</taxon>
        <taxon>Fungi</taxon>
        <taxon>Dikarya</taxon>
        <taxon>Basidiomycota</taxon>
        <taxon>Agaricomycotina</taxon>
        <taxon>Agaricomycetes</taxon>
        <taxon>Cantharellales</taxon>
        <taxon>Tulasnellaceae</taxon>
        <taxon>Tulasnella</taxon>
    </lineage>
</organism>
<sequence length="292" mass="32777">MGADVDLPSFDFITDRNNLLKLLHWATNAEEYEDFRIDVELGGKTCFFTRSDETDIDVIEGFRGYGEEYHKAVAKWPKGSEGATGHHRVISIDLDGVKILLRFEIDARIEIQEDSSDSKDDVDDLVDALSSLLTSSSKAPAKTTSSFAGLTIKPSGNRAMIPQSSIIKLKTRAEHKPLNMDDVGPQIYLSQTPYLYLAKHNRGQFQPAQRILPDTEKIELQLGRLREALLDIVEVVREQAQGEGLCLICVDRKLELYKRKVGTGREVGWEIMSKFVSELPTGGRYRSWGDDA</sequence>
<dbReference type="STRING" id="1051891.A0A0C3LSL1"/>
<accession>A0A0C3LSL1</accession>